<dbReference type="SUPFAM" id="SSF56281">
    <property type="entry name" value="Metallo-hydrolase/oxidoreductase"/>
    <property type="match status" value="1"/>
</dbReference>
<protein>
    <submittedName>
        <fullName evidence="1">L-ascorbate metabolism protein UlaG (Beta-lactamase superfamily)</fullName>
    </submittedName>
</protein>
<accession>A0A3D9RWS0</accession>
<dbReference type="InterPro" id="IPR036866">
    <property type="entry name" value="RibonucZ/Hydroxyglut_hydro"/>
</dbReference>
<dbReference type="InterPro" id="IPR050114">
    <property type="entry name" value="UPF0173_UPF0282_UlaG_hydrolase"/>
</dbReference>
<dbReference type="PANTHER" id="PTHR43546:SF3">
    <property type="entry name" value="UPF0173 METAL-DEPENDENT HYDROLASE MJ1163"/>
    <property type="match status" value="1"/>
</dbReference>
<organism evidence="1 2">
    <name type="scientific">Lutibacter oceani</name>
    <dbReference type="NCBI Taxonomy" id="1853311"/>
    <lineage>
        <taxon>Bacteria</taxon>
        <taxon>Pseudomonadati</taxon>
        <taxon>Bacteroidota</taxon>
        <taxon>Flavobacteriia</taxon>
        <taxon>Flavobacteriales</taxon>
        <taxon>Flavobacteriaceae</taxon>
        <taxon>Lutibacter</taxon>
    </lineage>
</organism>
<evidence type="ECO:0000313" key="1">
    <source>
        <dbReference type="EMBL" id="REE82241.1"/>
    </source>
</evidence>
<sequence>MKLRISLIVLFAFISGIITAQKANLDELKTLTGILKIQPILHGSLVLTHNNKTIYVDPYGGGKLYEDQKPPDIILITDIHGDHLNQETLDAIDTSKSIFIVPQAAADNLPEKYNSQLVILNNGQGVHRMDYFIQAIPMYNLPEEENAKHPKGRGNGYILNIDDKRIYISGDTEDITEMRMLRNIDVAFLCMNLPYTMDIHQAASAVLDFKPKIVYPYHYRGTEGLSDITEFKKLVNTENPNIGVRLRNWYQTSN</sequence>
<dbReference type="EMBL" id="QTTQ01000010">
    <property type="protein sequence ID" value="REE82241.1"/>
    <property type="molecule type" value="Genomic_DNA"/>
</dbReference>
<evidence type="ECO:0000313" key="2">
    <source>
        <dbReference type="Proteomes" id="UP000256429"/>
    </source>
</evidence>
<reference evidence="1 2" key="1">
    <citation type="submission" date="2018-08" db="EMBL/GenBank/DDBJ databases">
        <title>Genomic Encyclopedia of Type Strains, Phase III (KMG-III): the genomes of soil and plant-associated and newly described type strains.</title>
        <authorList>
            <person name="Whitman W."/>
        </authorList>
    </citation>
    <scope>NUCLEOTIDE SEQUENCE [LARGE SCALE GENOMIC DNA]</scope>
    <source>
        <strain evidence="1 2">325-5</strain>
    </source>
</reference>
<keyword evidence="2" id="KW-1185">Reference proteome</keyword>
<dbReference type="Gene3D" id="3.60.15.10">
    <property type="entry name" value="Ribonuclease Z/Hydroxyacylglutathione hydrolase-like"/>
    <property type="match status" value="1"/>
</dbReference>
<gene>
    <name evidence="1" type="ORF">BX611_1787</name>
</gene>
<dbReference type="OrthoDB" id="9789133at2"/>
<dbReference type="Proteomes" id="UP000256429">
    <property type="component" value="Unassembled WGS sequence"/>
</dbReference>
<dbReference type="PANTHER" id="PTHR43546">
    <property type="entry name" value="UPF0173 METAL-DEPENDENT HYDROLASE MJ1163-RELATED"/>
    <property type="match status" value="1"/>
</dbReference>
<comment type="caution">
    <text evidence="1">The sequence shown here is derived from an EMBL/GenBank/DDBJ whole genome shotgun (WGS) entry which is preliminary data.</text>
</comment>
<dbReference type="Pfam" id="PF13483">
    <property type="entry name" value="Lactamase_B_3"/>
    <property type="match status" value="1"/>
</dbReference>
<dbReference type="RefSeq" id="WP_115880235.1">
    <property type="nucleotide sequence ID" value="NZ_QTTQ01000010.1"/>
</dbReference>
<name>A0A3D9RWS0_9FLAO</name>
<dbReference type="AlphaFoldDB" id="A0A3D9RWS0"/>
<proteinExistence type="predicted"/>